<evidence type="ECO:0000313" key="8">
    <source>
        <dbReference type="EMBL" id="MDV0446175.1"/>
    </source>
</evidence>
<accession>A0ABU3VRZ1</accession>
<reference evidence="8 9" key="1">
    <citation type="submission" date="2023-06" db="EMBL/GenBank/DDBJ databases">
        <title>Genome sequence of Methanimicrococcus sp. At1.</title>
        <authorList>
            <person name="Protasov E."/>
            <person name="Platt K."/>
            <person name="Poehlein A."/>
            <person name="Daniel R."/>
            <person name="Brune A."/>
        </authorList>
    </citation>
    <scope>NUCLEOTIDE SEQUENCE [LARGE SCALE GENOMIC DNA]</scope>
    <source>
        <strain evidence="8 9">At1</strain>
    </source>
</reference>
<dbReference type="EMBL" id="JAWDKC010000037">
    <property type="protein sequence ID" value="MDV0446175.1"/>
    <property type="molecule type" value="Genomic_DNA"/>
</dbReference>
<dbReference type="InterPro" id="IPR002869">
    <property type="entry name" value="Pyrv_flavodox_OxRed_cen"/>
</dbReference>
<comment type="catalytic activity">
    <reaction evidence="4">
        <text>indole-3-pyruvate + 2 oxidized [2Fe-2S]-[ferredoxin] + CoA = (indol-3-yl)acetyl-CoA + 2 reduced [2Fe-2S]-[ferredoxin] + CO2 + H(+)</text>
        <dbReference type="Rhea" id="RHEA:12645"/>
        <dbReference type="Rhea" id="RHEA-COMP:10000"/>
        <dbReference type="Rhea" id="RHEA-COMP:10001"/>
        <dbReference type="ChEBI" id="CHEBI:15378"/>
        <dbReference type="ChEBI" id="CHEBI:16526"/>
        <dbReference type="ChEBI" id="CHEBI:17640"/>
        <dbReference type="ChEBI" id="CHEBI:33737"/>
        <dbReference type="ChEBI" id="CHEBI:33738"/>
        <dbReference type="ChEBI" id="CHEBI:57271"/>
        <dbReference type="ChEBI" id="CHEBI:57287"/>
        <dbReference type="EC" id="1.2.7.8"/>
    </reaction>
</comment>
<dbReference type="SUPFAM" id="SSF53323">
    <property type="entry name" value="Pyruvate-ferredoxin oxidoreductase, PFOR, domain III"/>
    <property type="match status" value="1"/>
</dbReference>
<evidence type="ECO:0000259" key="7">
    <source>
        <dbReference type="Pfam" id="PF01558"/>
    </source>
</evidence>
<keyword evidence="3" id="KW-0560">Oxidoreductase</keyword>
<dbReference type="InterPro" id="IPR017719">
    <property type="entry name" value="Indolepyruvate_Fd_OxRdtase_bsu"/>
</dbReference>
<dbReference type="PANTHER" id="PTHR43854:SF1">
    <property type="entry name" value="INDOLEPYRUVATE OXIDOREDUCTASE SUBUNIT IORB"/>
    <property type="match status" value="1"/>
</dbReference>
<dbReference type="InterPro" id="IPR052198">
    <property type="entry name" value="IorB_Oxidoreductase"/>
</dbReference>
<feature type="domain" description="Pyruvate/ketoisovalerate oxidoreductase catalytic" evidence="7">
    <location>
        <begin position="42"/>
        <end position="217"/>
    </location>
</feature>
<gene>
    <name evidence="8" type="ORF">MmiAt1_17930</name>
</gene>
<evidence type="ECO:0000256" key="4">
    <source>
        <dbReference type="ARBA" id="ARBA00048332"/>
    </source>
</evidence>
<dbReference type="PANTHER" id="PTHR43854">
    <property type="entry name" value="INDOLEPYRUVATE OXIDOREDUCTASE SUBUNIT IORB"/>
    <property type="match status" value="1"/>
</dbReference>
<evidence type="ECO:0000313" key="9">
    <source>
        <dbReference type="Proteomes" id="UP001272052"/>
    </source>
</evidence>
<feature type="region of interest" description="Disordered" evidence="6">
    <location>
        <begin position="1"/>
        <end position="22"/>
    </location>
</feature>
<name>A0ABU3VRZ1_9EURY</name>
<evidence type="ECO:0000256" key="3">
    <source>
        <dbReference type="ARBA" id="ARBA00023002"/>
    </source>
</evidence>
<protein>
    <recommendedName>
        <fullName evidence="5">Indolepyruvate ferredoxin oxidoreductase subunit beta</fullName>
        <ecNumber evidence="5">1.2.7.8</ecNumber>
    </recommendedName>
</protein>
<evidence type="ECO:0000256" key="6">
    <source>
        <dbReference type="SAM" id="MobiDB-lite"/>
    </source>
</evidence>
<sequence>MSENCDSKSSKNRNSNENKCFGSVPNSGKTDVKYDVAICGVGGQGAILASDILGRAAVAEGRAVQAAETHGMAQRGGSVENHVRIGSAYGSLISKRGADLMIALEPAEAVRYAHLVKDGGVIIVNTEPVYPFTVTTGKAEYPDVDLMLAALSESFDVRAFNASDIAKSAGNRQAANVVMIGAASHFIPLQEQTFIDCIKALVPPKFLDVNLKAFELGKKSVQ</sequence>
<dbReference type="RefSeq" id="WP_318786617.1">
    <property type="nucleotide sequence ID" value="NZ_JAWDKC010000037.1"/>
</dbReference>
<dbReference type="Pfam" id="PF01558">
    <property type="entry name" value="POR"/>
    <property type="match status" value="1"/>
</dbReference>
<comment type="subunit">
    <text evidence="2">Heterodimer of the IorA and IorB subunits.</text>
</comment>
<evidence type="ECO:0000256" key="5">
    <source>
        <dbReference type="NCBIfam" id="TIGR03334"/>
    </source>
</evidence>
<keyword evidence="9" id="KW-1185">Reference proteome</keyword>
<dbReference type="Gene3D" id="3.40.920.10">
    <property type="entry name" value="Pyruvate-ferredoxin oxidoreductase, PFOR, domain III"/>
    <property type="match status" value="1"/>
</dbReference>
<dbReference type="InterPro" id="IPR019752">
    <property type="entry name" value="Pyrv/ketoisovalerate_OxRed_cat"/>
</dbReference>
<evidence type="ECO:0000256" key="2">
    <source>
        <dbReference type="ARBA" id="ARBA00011238"/>
    </source>
</evidence>
<proteinExistence type="predicted"/>
<organism evidence="8 9">
    <name type="scientific">Methanimicrococcus hacksteinii</name>
    <dbReference type="NCBI Taxonomy" id="3028293"/>
    <lineage>
        <taxon>Archaea</taxon>
        <taxon>Methanobacteriati</taxon>
        <taxon>Methanobacteriota</taxon>
        <taxon>Stenosarchaea group</taxon>
        <taxon>Methanomicrobia</taxon>
        <taxon>Methanosarcinales</taxon>
        <taxon>Methanosarcinaceae</taxon>
        <taxon>Methanimicrococcus</taxon>
    </lineage>
</organism>
<comment type="function">
    <text evidence="1">Catalyzes the ferredoxin-dependent oxidative decarboxylation of arylpyruvates.</text>
</comment>
<dbReference type="EC" id="1.2.7.8" evidence="5"/>
<dbReference type="NCBIfam" id="NF005323">
    <property type="entry name" value="PRK06853.1-3"/>
    <property type="match status" value="1"/>
</dbReference>
<comment type="caution">
    <text evidence="8">The sequence shown here is derived from an EMBL/GenBank/DDBJ whole genome shotgun (WGS) entry which is preliminary data.</text>
</comment>
<dbReference type="NCBIfam" id="TIGR03334">
    <property type="entry name" value="IOR_beta"/>
    <property type="match status" value="1"/>
</dbReference>
<evidence type="ECO:0000256" key="1">
    <source>
        <dbReference type="ARBA" id="ARBA00002995"/>
    </source>
</evidence>
<dbReference type="Proteomes" id="UP001272052">
    <property type="component" value="Unassembled WGS sequence"/>
</dbReference>